<keyword evidence="2" id="KW-1185">Reference proteome</keyword>
<dbReference type="EMBL" id="AZHO01000004">
    <property type="protein sequence ID" value="KMT61135.1"/>
    <property type="molecule type" value="Genomic_DNA"/>
</dbReference>
<organism evidence="1 2">
    <name type="scientific">Listeria fleischmannii 1991</name>
    <dbReference type="NCBI Taxonomy" id="1430899"/>
    <lineage>
        <taxon>Bacteria</taxon>
        <taxon>Bacillati</taxon>
        <taxon>Bacillota</taxon>
        <taxon>Bacilli</taxon>
        <taxon>Bacillales</taxon>
        <taxon>Listeriaceae</taxon>
        <taxon>Listeria</taxon>
    </lineage>
</organism>
<dbReference type="Proteomes" id="UP000052258">
    <property type="component" value="Unassembled WGS sequence"/>
</dbReference>
<gene>
    <name evidence="1" type="ORF">X560_0202</name>
</gene>
<dbReference type="RefSeq" id="WP_007477172.1">
    <property type="nucleotide sequence ID" value="NZ_KQ130610.1"/>
</dbReference>
<dbReference type="PATRIC" id="fig|1430899.3.peg.203"/>
<evidence type="ECO:0000313" key="2">
    <source>
        <dbReference type="Proteomes" id="UP000052258"/>
    </source>
</evidence>
<proteinExistence type="predicted"/>
<sequence>MTKKIAIGGQLGKVEIEKVITEIAGGQLEFVVKSDLDAAMALKNGEVDYYVGACETGSGGALAMAIALVGASHCVTIASPSSVMTSDEILEQVKNGKTAFGFTKNSIDQVLPVLIKALI</sequence>
<dbReference type="AlphaFoldDB" id="A0A0J8GEQ7"/>
<accession>A0A0J8GEQ7</accession>
<comment type="caution">
    <text evidence="1">The sequence shown here is derived from an EMBL/GenBank/DDBJ whole genome shotgun (WGS) entry which is preliminary data.</text>
</comment>
<evidence type="ECO:0008006" key="3">
    <source>
        <dbReference type="Google" id="ProtNLM"/>
    </source>
</evidence>
<name>A0A0J8GEQ7_9LIST</name>
<reference evidence="1 2" key="1">
    <citation type="journal article" date="2015" name="Genome Biol. Evol.">
        <title>Comparative Genomics of Listeria Sensu Lato: Genus-Wide Differences in Evolutionary Dynamics and the Progressive Gain of Complex, Potentially Pathogenicity-Related Traits through Lateral Gene Transfer.</title>
        <authorList>
            <person name="Chiara M."/>
            <person name="Caruso M."/>
            <person name="D'Erchia A.M."/>
            <person name="Manzari C."/>
            <person name="Fraccalvieri R."/>
            <person name="Goffredo E."/>
            <person name="Latorre L."/>
            <person name="Miccolupo A."/>
            <person name="Padalino I."/>
            <person name="Santagada G."/>
            <person name="Chiocco D."/>
            <person name="Pesole G."/>
            <person name="Horner D.S."/>
            <person name="Parisi A."/>
        </authorList>
    </citation>
    <scope>NUCLEOTIDE SEQUENCE [LARGE SCALE GENOMIC DNA]</scope>
    <source>
        <strain evidence="1 2">1991</strain>
    </source>
</reference>
<protein>
    <recommendedName>
        <fullName evidence="3">DUF2620 domain-containing protein</fullName>
    </recommendedName>
</protein>
<dbReference type="InterPro" id="IPR021238">
    <property type="entry name" value="DUF2620"/>
</dbReference>
<dbReference type="Pfam" id="PF10941">
    <property type="entry name" value="DUF2620"/>
    <property type="match status" value="1"/>
</dbReference>
<evidence type="ECO:0000313" key="1">
    <source>
        <dbReference type="EMBL" id="KMT61135.1"/>
    </source>
</evidence>
<dbReference type="OrthoDB" id="5191605at2"/>